<accession>A0ABT1DNA9</accession>
<protein>
    <submittedName>
        <fullName evidence="1">Uncharacterized protein</fullName>
    </submittedName>
</protein>
<sequence>MTAYLVDVHHYTHTCPANPDEPHPYDTRRTIVAVNPGGACRNPVTVSCGGTTAVIDCRRHVPREQRCPACRITVIERTVTFTHTGLHGPQHPTDNTGIAA</sequence>
<dbReference type="RefSeq" id="WP_253237651.1">
    <property type="nucleotide sequence ID" value="NZ_JAMYJR010000013.1"/>
</dbReference>
<comment type="caution">
    <text evidence="1">The sequence shown here is derived from an EMBL/GenBank/DDBJ whole genome shotgun (WGS) entry which is preliminary data.</text>
</comment>
<dbReference type="EMBL" id="JAMYJR010000013">
    <property type="protein sequence ID" value="MCO8271525.1"/>
    <property type="molecule type" value="Genomic_DNA"/>
</dbReference>
<organism evidence="1 2">
    <name type="scientific">Paractinoplanes aksuensis</name>
    <dbReference type="NCBI Taxonomy" id="2939490"/>
    <lineage>
        <taxon>Bacteria</taxon>
        <taxon>Bacillati</taxon>
        <taxon>Actinomycetota</taxon>
        <taxon>Actinomycetes</taxon>
        <taxon>Micromonosporales</taxon>
        <taxon>Micromonosporaceae</taxon>
        <taxon>Paractinoplanes</taxon>
    </lineage>
</organism>
<proteinExistence type="predicted"/>
<gene>
    <name evidence="1" type="ORF">M1L60_13075</name>
</gene>
<dbReference type="Proteomes" id="UP001523369">
    <property type="component" value="Unassembled WGS sequence"/>
</dbReference>
<reference evidence="1 2" key="1">
    <citation type="submission" date="2022-06" db="EMBL/GenBank/DDBJ databases">
        <title>New Species of the Genus Actinoplanes, ActinopZanes ferrugineus.</title>
        <authorList>
            <person name="Ding P."/>
        </authorList>
    </citation>
    <scope>NUCLEOTIDE SEQUENCE [LARGE SCALE GENOMIC DNA]</scope>
    <source>
        <strain evidence="1 2">TRM88003</strain>
    </source>
</reference>
<evidence type="ECO:0000313" key="2">
    <source>
        <dbReference type="Proteomes" id="UP001523369"/>
    </source>
</evidence>
<keyword evidence="2" id="KW-1185">Reference proteome</keyword>
<name>A0ABT1DNA9_9ACTN</name>
<evidence type="ECO:0000313" key="1">
    <source>
        <dbReference type="EMBL" id="MCO8271525.1"/>
    </source>
</evidence>